<keyword evidence="2 3" id="KW-0687">Ribonucleoprotein</keyword>
<organism evidence="5 6">
    <name type="scientific">Candidatus Komeilibacteria bacterium CG_4_10_14_0_8_um_filter_37_78</name>
    <dbReference type="NCBI Taxonomy" id="1974471"/>
    <lineage>
        <taxon>Bacteria</taxon>
        <taxon>Candidatus Komeiliibacteriota</taxon>
    </lineage>
</organism>
<accession>A0A2M7REL0</accession>
<dbReference type="Gene3D" id="3.30.1320.10">
    <property type="match status" value="1"/>
</dbReference>
<evidence type="ECO:0000256" key="1">
    <source>
        <dbReference type="ARBA" id="ARBA00022980"/>
    </source>
</evidence>
<dbReference type="PANTHER" id="PTHR12919:SF20">
    <property type="entry name" value="SMALL RIBOSOMAL SUBUNIT PROTEIN BS16M"/>
    <property type="match status" value="1"/>
</dbReference>
<dbReference type="Proteomes" id="UP000228689">
    <property type="component" value="Unassembled WGS sequence"/>
</dbReference>
<proteinExistence type="inferred from homology"/>
<dbReference type="Pfam" id="PF00886">
    <property type="entry name" value="Ribosomal_S16"/>
    <property type="match status" value="1"/>
</dbReference>
<dbReference type="PANTHER" id="PTHR12919">
    <property type="entry name" value="30S RIBOSOMAL PROTEIN S16"/>
    <property type="match status" value="1"/>
</dbReference>
<evidence type="ECO:0000313" key="6">
    <source>
        <dbReference type="Proteomes" id="UP000228689"/>
    </source>
</evidence>
<evidence type="ECO:0000256" key="4">
    <source>
        <dbReference type="SAM" id="MobiDB-lite"/>
    </source>
</evidence>
<dbReference type="GO" id="GO:0006412">
    <property type="term" value="P:translation"/>
    <property type="evidence" value="ECO:0007669"/>
    <property type="project" value="UniProtKB-UniRule"/>
</dbReference>
<protein>
    <recommendedName>
        <fullName evidence="3">Small ribosomal subunit protein bS16</fullName>
    </recommendedName>
</protein>
<name>A0A2M7REL0_9BACT</name>
<feature type="compositionally biased region" description="Basic and acidic residues" evidence="4">
    <location>
        <begin position="135"/>
        <end position="169"/>
    </location>
</feature>
<feature type="compositionally biased region" description="Basic and acidic residues" evidence="4">
    <location>
        <begin position="93"/>
        <end position="124"/>
    </location>
</feature>
<gene>
    <name evidence="3 5" type="primary">rpsP</name>
    <name evidence="5" type="ORF">COY67_01675</name>
</gene>
<dbReference type="SUPFAM" id="SSF54565">
    <property type="entry name" value="Ribosomal protein S16"/>
    <property type="match status" value="1"/>
</dbReference>
<dbReference type="NCBIfam" id="TIGR00002">
    <property type="entry name" value="S16"/>
    <property type="match status" value="1"/>
</dbReference>
<comment type="similarity">
    <text evidence="3">Belongs to the bacterial ribosomal protein bS16 family.</text>
</comment>
<feature type="compositionally biased region" description="Basic and acidic residues" evidence="4">
    <location>
        <begin position="203"/>
        <end position="223"/>
    </location>
</feature>
<dbReference type="GO" id="GO:0005737">
    <property type="term" value="C:cytoplasm"/>
    <property type="evidence" value="ECO:0007669"/>
    <property type="project" value="UniProtKB-ARBA"/>
</dbReference>
<sequence>MLTIRLSRTGKTKQPYYRIIVLEKNKDPWGDYQELLGNYNPRTKELVIKEDRIKYWVSVGAQMSNTVHNLMIKNGVIEEKPRKAIKISKKRTTKLEAKKKEAEEKVAATKPVEEPVNKEVVDDKETSEEISTEAPKAEEKDKAVDKPIEEAPVEEKTAEEKVDEPKEPAHNAQHSATGGETPTEERVPAETSVSTETTADGKTPVEESKAEAPVDKEVVKEKE</sequence>
<reference evidence="6" key="1">
    <citation type="submission" date="2017-09" db="EMBL/GenBank/DDBJ databases">
        <title>Depth-based differentiation of microbial function through sediment-hosted aquifers and enrichment of novel symbionts in the deep terrestrial subsurface.</title>
        <authorList>
            <person name="Probst A.J."/>
            <person name="Ladd B."/>
            <person name="Jarett J.K."/>
            <person name="Geller-Mcgrath D.E."/>
            <person name="Sieber C.M.K."/>
            <person name="Emerson J.B."/>
            <person name="Anantharaman K."/>
            <person name="Thomas B.C."/>
            <person name="Malmstrom R."/>
            <person name="Stieglmeier M."/>
            <person name="Klingl A."/>
            <person name="Woyke T."/>
            <person name="Ryan C.M."/>
            <person name="Banfield J.F."/>
        </authorList>
    </citation>
    <scope>NUCLEOTIDE SEQUENCE [LARGE SCALE GENOMIC DNA]</scope>
</reference>
<feature type="region of interest" description="Disordered" evidence="4">
    <location>
        <begin position="88"/>
        <end position="223"/>
    </location>
</feature>
<dbReference type="AlphaFoldDB" id="A0A2M7REL0"/>
<evidence type="ECO:0000256" key="3">
    <source>
        <dbReference type="HAMAP-Rule" id="MF_00385"/>
    </source>
</evidence>
<feature type="compositionally biased region" description="Polar residues" evidence="4">
    <location>
        <begin position="191"/>
        <end position="200"/>
    </location>
</feature>
<evidence type="ECO:0000313" key="5">
    <source>
        <dbReference type="EMBL" id="PIY94981.1"/>
    </source>
</evidence>
<keyword evidence="1 3" id="KW-0689">Ribosomal protein</keyword>
<evidence type="ECO:0000256" key="2">
    <source>
        <dbReference type="ARBA" id="ARBA00023274"/>
    </source>
</evidence>
<dbReference type="EMBL" id="PFMC01000048">
    <property type="protein sequence ID" value="PIY94981.1"/>
    <property type="molecule type" value="Genomic_DNA"/>
</dbReference>
<dbReference type="GO" id="GO:0003735">
    <property type="term" value="F:structural constituent of ribosome"/>
    <property type="evidence" value="ECO:0007669"/>
    <property type="project" value="InterPro"/>
</dbReference>
<dbReference type="PROSITE" id="PS00732">
    <property type="entry name" value="RIBOSOMAL_S16"/>
    <property type="match status" value="1"/>
</dbReference>
<dbReference type="InterPro" id="IPR023803">
    <property type="entry name" value="Ribosomal_bS16_dom_sf"/>
</dbReference>
<dbReference type="GO" id="GO:0015935">
    <property type="term" value="C:small ribosomal subunit"/>
    <property type="evidence" value="ECO:0007669"/>
    <property type="project" value="TreeGrafter"/>
</dbReference>
<comment type="caution">
    <text evidence="5">The sequence shown here is derived from an EMBL/GenBank/DDBJ whole genome shotgun (WGS) entry which is preliminary data.</text>
</comment>
<dbReference type="InterPro" id="IPR000307">
    <property type="entry name" value="Ribosomal_bS16"/>
</dbReference>
<dbReference type="HAMAP" id="MF_00385">
    <property type="entry name" value="Ribosomal_bS16"/>
    <property type="match status" value="1"/>
</dbReference>
<dbReference type="InterPro" id="IPR020592">
    <property type="entry name" value="Ribosomal_bS16_CS"/>
</dbReference>